<reference evidence="4 5" key="2">
    <citation type="submission" date="2016-08" db="EMBL/GenBank/DDBJ databases">
        <title>Pervasive Adenine N6-methylation of Active Genes in Fungi.</title>
        <authorList>
            <consortium name="DOE Joint Genome Institute"/>
            <person name="Mondo S.J."/>
            <person name="Dannebaum R.O."/>
            <person name="Kuo R.C."/>
            <person name="Labutti K."/>
            <person name="Haridas S."/>
            <person name="Kuo A."/>
            <person name="Salamov A."/>
            <person name="Ahrendt S.R."/>
            <person name="Lipzen A."/>
            <person name="Sullivan W."/>
            <person name="Andreopoulos W.B."/>
            <person name="Clum A."/>
            <person name="Lindquist E."/>
            <person name="Daum C."/>
            <person name="Ramamoorthy G.K."/>
            <person name="Gryganskyi A."/>
            <person name="Culley D."/>
            <person name="Magnuson J.K."/>
            <person name="James T.Y."/>
            <person name="O'Malley M.A."/>
            <person name="Stajich J.E."/>
            <person name="Spatafora J.W."/>
            <person name="Visel A."/>
            <person name="Grigoriev I.V."/>
        </authorList>
    </citation>
    <scope>NUCLEOTIDE SEQUENCE [LARGE SCALE GENOMIC DNA]</scope>
    <source>
        <strain evidence="5">finn</strain>
    </source>
</reference>
<dbReference type="OrthoDB" id="277449at2759"/>
<dbReference type="GO" id="GO:0006412">
    <property type="term" value="P:translation"/>
    <property type="evidence" value="ECO:0007669"/>
    <property type="project" value="InterPro"/>
</dbReference>
<dbReference type="PANTHER" id="PTHR46595">
    <property type="entry name" value="60S RIBOSOMAL PROTEIN L34"/>
    <property type="match status" value="1"/>
</dbReference>
<dbReference type="Gene3D" id="6.20.370.70">
    <property type="match status" value="1"/>
</dbReference>
<evidence type="ECO:0000313" key="4">
    <source>
        <dbReference type="EMBL" id="ORX52990.1"/>
    </source>
</evidence>
<reference evidence="4 5" key="1">
    <citation type="submission" date="2016-08" db="EMBL/GenBank/DDBJ databases">
        <title>Genomes of anaerobic fungi encode conserved fungal cellulosomes for biomass hydrolysis.</title>
        <authorList>
            <consortium name="DOE Joint Genome Institute"/>
            <person name="Haitjema C.H."/>
            <person name="Gilmore S.P."/>
            <person name="Henske J.K."/>
            <person name="Solomon K.V."/>
            <person name="De Groot R."/>
            <person name="Kuo A."/>
            <person name="Mondo S.J."/>
            <person name="Salamov A.A."/>
            <person name="Labutti K."/>
            <person name="Zhao Z."/>
            <person name="Chiniquy J."/>
            <person name="Barry K."/>
            <person name="Brewer H.M."/>
            <person name="Purvine S.O."/>
            <person name="Wright A.T."/>
            <person name="Boxma B."/>
            <person name="Van Alen T."/>
            <person name="Hackstein J.H."/>
            <person name="Baker S.E."/>
            <person name="Grigoriev I.V."/>
            <person name="O'Malley M.A."/>
        </authorList>
    </citation>
    <scope>NUCLEOTIDE SEQUENCE [LARGE SCALE GENOMIC DNA]</scope>
    <source>
        <strain evidence="5">finn</strain>
    </source>
</reference>
<comment type="similarity">
    <text evidence="1">Belongs to the eukaryotic ribosomal protein eL34 family.</text>
</comment>
<comment type="caution">
    <text evidence="4">The sequence shown here is derived from an EMBL/GenBank/DDBJ whole genome shotgun (WGS) entry which is preliminary data.</text>
</comment>
<dbReference type="EMBL" id="MCFH01000014">
    <property type="protein sequence ID" value="ORX52990.1"/>
    <property type="molecule type" value="Genomic_DNA"/>
</dbReference>
<name>A0A1Y1VD34_9FUNG</name>
<accession>A0A1Y1VD34</accession>
<dbReference type="InterPro" id="IPR038562">
    <property type="entry name" value="Ribosomal_eL34_C_sf"/>
</dbReference>
<evidence type="ECO:0000313" key="5">
    <source>
        <dbReference type="Proteomes" id="UP000193719"/>
    </source>
</evidence>
<dbReference type="GO" id="GO:0003735">
    <property type="term" value="F:structural constituent of ribosome"/>
    <property type="evidence" value="ECO:0007669"/>
    <property type="project" value="InterPro"/>
</dbReference>
<organism evidence="4 5">
    <name type="scientific">Piromyces finnis</name>
    <dbReference type="NCBI Taxonomy" id="1754191"/>
    <lineage>
        <taxon>Eukaryota</taxon>
        <taxon>Fungi</taxon>
        <taxon>Fungi incertae sedis</taxon>
        <taxon>Chytridiomycota</taxon>
        <taxon>Chytridiomycota incertae sedis</taxon>
        <taxon>Neocallimastigomycetes</taxon>
        <taxon>Neocallimastigales</taxon>
        <taxon>Neocallimastigaceae</taxon>
        <taxon>Piromyces</taxon>
    </lineage>
</organism>
<evidence type="ECO:0000256" key="3">
    <source>
        <dbReference type="ARBA" id="ARBA00023274"/>
    </source>
</evidence>
<dbReference type="PRINTS" id="PR01250">
    <property type="entry name" value="RIBOSOMALL34"/>
</dbReference>
<sequence length="116" mass="13204">MVQRVTFRRRLSYNTKSNNNRVVKTPGNRLVFHHISKNAKVPRCAESGVPLSGIKALRPRKYQSISKTKKHVNRAYGGNLSASCVRSRIIRAFLIEEQKIVKKVLKAQTSTKSKKN</sequence>
<dbReference type="STRING" id="1754191.A0A1Y1VD34"/>
<protein>
    <submittedName>
        <fullName evidence="4">60s ribosomal protein l34-b</fullName>
    </submittedName>
</protein>
<dbReference type="Pfam" id="PF01199">
    <property type="entry name" value="Ribosomal_L34e"/>
    <property type="match status" value="1"/>
</dbReference>
<dbReference type="GO" id="GO:1990904">
    <property type="term" value="C:ribonucleoprotein complex"/>
    <property type="evidence" value="ECO:0007669"/>
    <property type="project" value="UniProtKB-KW"/>
</dbReference>
<evidence type="ECO:0000256" key="2">
    <source>
        <dbReference type="ARBA" id="ARBA00022980"/>
    </source>
</evidence>
<evidence type="ECO:0000256" key="1">
    <source>
        <dbReference type="ARBA" id="ARBA00009875"/>
    </source>
</evidence>
<dbReference type="InterPro" id="IPR008195">
    <property type="entry name" value="Ribosomal_eL34"/>
</dbReference>
<proteinExistence type="inferred from homology"/>
<gene>
    <name evidence="4" type="ORF">BCR36DRAFT_582392</name>
</gene>
<keyword evidence="2 4" id="KW-0689">Ribosomal protein</keyword>
<dbReference type="Proteomes" id="UP000193719">
    <property type="component" value="Unassembled WGS sequence"/>
</dbReference>
<keyword evidence="5" id="KW-1185">Reference proteome</keyword>
<keyword evidence="3" id="KW-0687">Ribonucleoprotein</keyword>
<dbReference type="Gene3D" id="6.20.340.10">
    <property type="match status" value="1"/>
</dbReference>
<dbReference type="AlphaFoldDB" id="A0A1Y1VD34"/>
<dbReference type="GO" id="GO:0005840">
    <property type="term" value="C:ribosome"/>
    <property type="evidence" value="ECO:0007669"/>
    <property type="project" value="UniProtKB-KW"/>
</dbReference>